<accession>A0ABM9GJR0</accession>
<comment type="caution">
    <text evidence="1">The sequence shown here is derived from an EMBL/GenBank/DDBJ whole genome shotgun (WGS) entry which is preliminary data.</text>
</comment>
<sequence>MKKVSFVKKGTLSLAVCIISIFGTTTVFSSKAIELDDKNGRFIIKLESKYVLKELEKMQYLYKNFETAGQGLYQATFDLNY</sequence>
<protein>
    <submittedName>
        <fullName evidence="1">Uncharacterized protein</fullName>
    </submittedName>
</protein>
<organism evidence="1 2">
    <name type="scientific">Pseudoalteromonas holothuriae</name>
    <dbReference type="NCBI Taxonomy" id="2963714"/>
    <lineage>
        <taxon>Bacteria</taxon>
        <taxon>Pseudomonadati</taxon>
        <taxon>Pseudomonadota</taxon>
        <taxon>Gammaproteobacteria</taxon>
        <taxon>Alteromonadales</taxon>
        <taxon>Pseudoalteromonadaceae</taxon>
        <taxon>Pseudoalteromonas</taxon>
    </lineage>
</organism>
<reference evidence="1 2" key="1">
    <citation type="submission" date="2022-07" db="EMBL/GenBank/DDBJ databases">
        <authorList>
            <person name="Criscuolo A."/>
        </authorList>
    </citation>
    <scope>NUCLEOTIDE SEQUENCE [LARGE SCALE GENOMIC DNA]</scope>
    <source>
        <strain evidence="2">CIP 111951</strain>
    </source>
</reference>
<name>A0ABM9GJR0_9GAMM</name>
<dbReference type="RefSeq" id="WP_261593861.1">
    <property type="nucleotide sequence ID" value="NZ_CAMAPD010000012.1"/>
</dbReference>
<evidence type="ECO:0000313" key="1">
    <source>
        <dbReference type="EMBL" id="CAH9062002.1"/>
    </source>
</evidence>
<dbReference type="EMBL" id="CAMAPD010000012">
    <property type="protein sequence ID" value="CAH9062002.1"/>
    <property type="molecule type" value="Genomic_DNA"/>
</dbReference>
<evidence type="ECO:0000313" key="2">
    <source>
        <dbReference type="Proteomes" id="UP001152485"/>
    </source>
</evidence>
<gene>
    <name evidence="1" type="ORF">PSECIP111951_02604</name>
</gene>
<proteinExistence type="predicted"/>
<dbReference type="Proteomes" id="UP001152485">
    <property type="component" value="Unassembled WGS sequence"/>
</dbReference>